<dbReference type="GO" id="GO:0005524">
    <property type="term" value="F:ATP binding"/>
    <property type="evidence" value="ECO:0007669"/>
    <property type="project" value="UniProtKB-KW"/>
</dbReference>
<dbReference type="InterPro" id="IPR027417">
    <property type="entry name" value="P-loop_NTPase"/>
</dbReference>
<feature type="domain" description="Helitron helicase-like" evidence="3">
    <location>
        <begin position="299"/>
        <end position="475"/>
    </location>
</feature>
<feature type="domain" description="DNA helicase Pif1-like 2B" evidence="4">
    <location>
        <begin position="973"/>
        <end position="1014"/>
    </location>
</feature>
<dbReference type="VEuPathDB" id="FungiDB:PTTG_26862"/>
<keyword evidence="1" id="KW-0378">Hydrolase</keyword>
<dbReference type="EC" id="5.6.2.3" evidence="1"/>
<dbReference type="InterPro" id="IPR025476">
    <property type="entry name" value="Helitron_helicase-like"/>
</dbReference>
<gene>
    <name evidence="5" type="ORF">PTTG_26862</name>
</gene>
<comment type="cofactor">
    <cofactor evidence="1">
        <name>Mg(2+)</name>
        <dbReference type="ChEBI" id="CHEBI:18420"/>
    </cofactor>
</comment>
<keyword evidence="1" id="KW-0233">DNA recombination</keyword>
<dbReference type="Proteomes" id="UP000005240">
    <property type="component" value="Unassembled WGS sequence"/>
</dbReference>
<dbReference type="Pfam" id="PF21530">
    <property type="entry name" value="Pif1_2B_dom"/>
    <property type="match status" value="1"/>
</dbReference>
<keyword evidence="1" id="KW-0067">ATP-binding</keyword>
<evidence type="ECO:0000259" key="2">
    <source>
        <dbReference type="Pfam" id="PF05970"/>
    </source>
</evidence>
<keyword evidence="1" id="KW-0547">Nucleotide-binding</keyword>
<dbReference type="GO" id="GO:0043139">
    <property type="term" value="F:5'-3' DNA helicase activity"/>
    <property type="evidence" value="ECO:0007669"/>
    <property type="project" value="UniProtKB-EC"/>
</dbReference>
<dbReference type="STRING" id="630390.A0A180GRI4"/>
<dbReference type="GO" id="GO:0006281">
    <property type="term" value="P:DNA repair"/>
    <property type="evidence" value="ECO:0007669"/>
    <property type="project" value="UniProtKB-KW"/>
</dbReference>
<dbReference type="AlphaFoldDB" id="A0A180GRI4"/>
<keyword evidence="1" id="KW-0234">DNA repair</keyword>
<name>A0A180GRI4_PUCT1</name>
<dbReference type="SUPFAM" id="SSF52540">
    <property type="entry name" value="P-loop containing nucleoside triphosphate hydrolases"/>
    <property type="match status" value="2"/>
</dbReference>
<feature type="domain" description="DNA helicase Pif1-like DEAD-box helicase" evidence="2">
    <location>
        <begin position="811"/>
        <end position="865"/>
    </location>
</feature>
<dbReference type="PANTHER" id="PTHR10492:SF57">
    <property type="entry name" value="ATP-DEPENDENT DNA HELICASE"/>
    <property type="match status" value="1"/>
</dbReference>
<evidence type="ECO:0000259" key="3">
    <source>
        <dbReference type="Pfam" id="PF14214"/>
    </source>
</evidence>
<reference evidence="5" key="2">
    <citation type="submission" date="2016-05" db="EMBL/GenBank/DDBJ databases">
        <title>Comparative analysis highlights variable genome content of wheat rusts and divergence of the mating loci.</title>
        <authorList>
            <person name="Cuomo C.A."/>
            <person name="Bakkeren G."/>
            <person name="Szabo L."/>
            <person name="Khalil H."/>
            <person name="Joly D."/>
            <person name="Goldberg J."/>
            <person name="Young S."/>
            <person name="Zeng Q."/>
            <person name="Fellers J."/>
        </authorList>
    </citation>
    <scope>NUCLEOTIDE SEQUENCE [LARGE SCALE GENOMIC DNA]</scope>
    <source>
        <strain evidence="5">1-1 BBBD Race 1</strain>
    </source>
</reference>
<keyword evidence="7" id="KW-1185">Reference proteome</keyword>
<dbReference type="EnsemblFungi" id="PTTG_26862-t43_1">
    <property type="protein sequence ID" value="PTTG_26862-t43_1-p1"/>
    <property type="gene ID" value="PTTG_26862"/>
</dbReference>
<keyword evidence="1" id="KW-0347">Helicase</keyword>
<dbReference type="PANTHER" id="PTHR10492">
    <property type="match status" value="1"/>
</dbReference>
<dbReference type="InterPro" id="IPR010285">
    <property type="entry name" value="DNA_helicase_pif1-like_DEAD"/>
</dbReference>
<dbReference type="OrthoDB" id="3250101at2759"/>
<sequence length="1220" mass="136164">MSYIGPACSSQAENNKASLFACGILNGPHLLGACDMSCVYCGALHWAEEREIVNVNGGNKAFSTCCQKGKVKLPHDLGPAPKFPAMLESLLTGTSIGFTLSDQAMRIPGAPVFTIQGGLSHEIGPIQPKVPSHAHFSQIFVVGDGGLEEANHRKTCALGSKASTSTRDGIDVNTIMKLQNLMYCHNPYAKLYQMAGEVLKRGRHISMVLKTVENAQKDPRRYNAPTVQEVGIIIEGKGVPKAPRQRGGYLQRISDLHSSYFPLQYPIFFPYGGQQWEPTYSILAKDGKKRNVSQLELMDYLLFSREGQFSPILAGKTLFQELIVDMYACVESSRLNWFKHNQDALKVQMYAGLVEALGQNSEPTGQKIVLPSSFIGGPRAMNQLYQDAMALVAKLGPPDYFITITANPAWPEIAKMLKQGEEPANHATIIAQIFKMKLKHLMKLLWKEKRLGQIISYLSTIEFQKRGMPHMHLMITVNKHHKPNTPAKINSVVTAEIPDPVKEPNLYRIVGRSAWRLLQFEMSDRHPAVQRLALHEEDAQGILFRTAQEARDRIDSGQASQTMMTQFFKLNQDGVQGLMKNAREVFTTRSQTISVNGCVCQTFREAADMMGLLVNDKQYDSAMVEAAAFKTGYQLRLMFCIILVHSPPAGPLLLFNRHCHNLSNDLKYNLIWDYQVDNASEEQIKAFTLYHFEQMLTSIGVRPCFRGVDIIGTVDIADCWLLNVELLNPVQTFFYNCVTNSIEARNDQRMFYLDGPGGTGKTFVLNTLIDYFTVHDLSPVVVAATGVAALLLNGGQTAHSTFKIPLKFLDLPFGGKAVVFAGDFRQTLPVVKDGVFPKSELATLKSSHLWKDIATFSLKDNIRLGIGEGLLQSSDMAQVYLSGVKLGTFRALLACNRKGMEWCFAEIMSKRRSGIVTYADYMAERCILTPLNSDSKCINNQMLKTIPGEELDSISIDRPNDEAMDTTLQPEALAKINFPGFPESNLKLKPGIPVVLLRNLSIADGLCNGTRLILLRVNRNTIAGRILTGPHKGKEVSIPKITLLHEGDSYVKVSFYRYQFPVSLAFAMTINKCQGQSMRRVALVLRNQVFAHGKFCSDQLQPMGIIEMALIFPHTKDSVRILAEFVVMKNARINYLILGNDYMSLYGFDITNSKERFFTIGNENKRKKFNFKSHHLEEMSPSNEISAVKKSNPQLQQFIAEELCEANPLVPLKAMKFISS</sequence>
<dbReference type="Gene3D" id="3.40.50.300">
    <property type="entry name" value="P-loop containing nucleotide triphosphate hydrolases"/>
    <property type="match status" value="1"/>
</dbReference>
<evidence type="ECO:0000313" key="6">
    <source>
        <dbReference type="EnsemblFungi" id="PTTG_26862-t43_1-p1"/>
    </source>
</evidence>
<dbReference type="GO" id="GO:0016787">
    <property type="term" value="F:hydrolase activity"/>
    <property type="evidence" value="ECO:0007669"/>
    <property type="project" value="UniProtKB-KW"/>
</dbReference>
<proteinExistence type="inferred from homology"/>
<dbReference type="Pfam" id="PF05970">
    <property type="entry name" value="PIF1"/>
    <property type="match status" value="2"/>
</dbReference>
<evidence type="ECO:0000256" key="1">
    <source>
        <dbReference type="RuleBase" id="RU363044"/>
    </source>
</evidence>
<reference evidence="6 7" key="3">
    <citation type="journal article" date="2017" name="G3 (Bethesda)">
        <title>Comparative analysis highlights variable genome content of wheat rusts and divergence of the mating loci.</title>
        <authorList>
            <person name="Cuomo C.A."/>
            <person name="Bakkeren G."/>
            <person name="Khalil H.B."/>
            <person name="Panwar V."/>
            <person name="Joly D."/>
            <person name="Linning R."/>
            <person name="Sakthikumar S."/>
            <person name="Song X."/>
            <person name="Adiconis X."/>
            <person name="Fan L."/>
            <person name="Goldberg J.M."/>
            <person name="Levin J.Z."/>
            <person name="Young S."/>
            <person name="Zeng Q."/>
            <person name="Anikster Y."/>
            <person name="Bruce M."/>
            <person name="Wang M."/>
            <person name="Yin C."/>
            <person name="McCallum B."/>
            <person name="Szabo L.J."/>
            <person name="Hulbert S."/>
            <person name="Chen X."/>
            <person name="Fellers J.P."/>
        </authorList>
    </citation>
    <scope>NUCLEOTIDE SEQUENCE</scope>
    <source>
        <strain evidence="6">isolate 1-1 / race 1 (BBBD)</strain>
        <strain evidence="7">Isolate 1-1 / race 1 (BBBD)</strain>
    </source>
</reference>
<keyword evidence="1" id="KW-0227">DNA damage</keyword>
<dbReference type="EMBL" id="ADAS02000035">
    <property type="protein sequence ID" value="OAV94892.1"/>
    <property type="molecule type" value="Genomic_DNA"/>
</dbReference>
<organism evidence="5">
    <name type="scientific">Puccinia triticina (isolate 1-1 / race 1 (BBBD))</name>
    <name type="common">Brown leaf rust fungus</name>
    <dbReference type="NCBI Taxonomy" id="630390"/>
    <lineage>
        <taxon>Eukaryota</taxon>
        <taxon>Fungi</taxon>
        <taxon>Dikarya</taxon>
        <taxon>Basidiomycota</taxon>
        <taxon>Pucciniomycotina</taxon>
        <taxon>Pucciniomycetes</taxon>
        <taxon>Pucciniales</taxon>
        <taxon>Pucciniaceae</taxon>
        <taxon>Puccinia</taxon>
    </lineage>
</organism>
<reference evidence="5" key="1">
    <citation type="submission" date="2009-11" db="EMBL/GenBank/DDBJ databases">
        <authorList>
            <consortium name="The Broad Institute Genome Sequencing Platform"/>
            <person name="Ward D."/>
            <person name="Feldgarden M."/>
            <person name="Earl A."/>
            <person name="Young S.K."/>
            <person name="Zeng Q."/>
            <person name="Koehrsen M."/>
            <person name="Alvarado L."/>
            <person name="Berlin A."/>
            <person name="Bochicchio J."/>
            <person name="Borenstein D."/>
            <person name="Chapman S.B."/>
            <person name="Chen Z."/>
            <person name="Engels R."/>
            <person name="Freedman E."/>
            <person name="Gellesch M."/>
            <person name="Goldberg J."/>
            <person name="Griggs A."/>
            <person name="Gujja S."/>
            <person name="Heilman E."/>
            <person name="Heiman D."/>
            <person name="Hepburn T."/>
            <person name="Howarth C."/>
            <person name="Jen D."/>
            <person name="Larson L."/>
            <person name="Lewis B."/>
            <person name="Mehta T."/>
            <person name="Park D."/>
            <person name="Pearson M."/>
            <person name="Roberts A."/>
            <person name="Saif S."/>
            <person name="Shea T."/>
            <person name="Shenoy N."/>
            <person name="Sisk P."/>
            <person name="Stolte C."/>
            <person name="Sykes S."/>
            <person name="Thomson T."/>
            <person name="Walk T."/>
            <person name="White J."/>
            <person name="Yandava C."/>
            <person name="Izard J."/>
            <person name="Baranova O.V."/>
            <person name="Blanton J.M."/>
            <person name="Tanner A.C."/>
            <person name="Dewhirst F.E."/>
            <person name="Haas B."/>
            <person name="Nusbaum C."/>
            <person name="Birren B."/>
        </authorList>
    </citation>
    <scope>NUCLEOTIDE SEQUENCE [LARGE SCALE GENOMIC DNA]</scope>
    <source>
        <strain evidence="5">1-1 BBBD Race 1</strain>
    </source>
</reference>
<evidence type="ECO:0000313" key="5">
    <source>
        <dbReference type="EMBL" id="OAV94892.1"/>
    </source>
</evidence>
<feature type="domain" description="DNA helicase Pif1-like DEAD-box helicase" evidence="2">
    <location>
        <begin position="727"/>
        <end position="807"/>
    </location>
</feature>
<dbReference type="Pfam" id="PF14214">
    <property type="entry name" value="Helitron_like_N"/>
    <property type="match status" value="1"/>
</dbReference>
<dbReference type="InterPro" id="IPR049163">
    <property type="entry name" value="Pif1-like_2B_dom"/>
</dbReference>
<comment type="catalytic activity">
    <reaction evidence="1">
        <text>ATP + H2O = ADP + phosphate + H(+)</text>
        <dbReference type="Rhea" id="RHEA:13065"/>
        <dbReference type="ChEBI" id="CHEBI:15377"/>
        <dbReference type="ChEBI" id="CHEBI:15378"/>
        <dbReference type="ChEBI" id="CHEBI:30616"/>
        <dbReference type="ChEBI" id="CHEBI:43474"/>
        <dbReference type="ChEBI" id="CHEBI:456216"/>
        <dbReference type="EC" id="5.6.2.3"/>
    </reaction>
</comment>
<evidence type="ECO:0000259" key="4">
    <source>
        <dbReference type="Pfam" id="PF21530"/>
    </source>
</evidence>
<comment type="similarity">
    <text evidence="1">Belongs to the helicase family.</text>
</comment>
<dbReference type="GO" id="GO:0000723">
    <property type="term" value="P:telomere maintenance"/>
    <property type="evidence" value="ECO:0007669"/>
    <property type="project" value="InterPro"/>
</dbReference>
<evidence type="ECO:0000313" key="7">
    <source>
        <dbReference type="Proteomes" id="UP000005240"/>
    </source>
</evidence>
<accession>A0A180GRI4</accession>
<protein>
    <recommendedName>
        <fullName evidence="1">ATP-dependent DNA helicase</fullName>
        <ecNumber evidence="1">5.6.2.3</ecNumber>
    </recommendedName>
</protein>
<reference evidence="6" key="4">
    <citation type="submission" date="2025-05" db="UniProtKB">
        <authorList>
            <consortium name="EnsemblFungi"/>
        </authorList>
    </citation>
    <scope>IDENTIFICATION</scope>
    <source>
        <strain evidence="6">isolate 1-1 / race 1 (BBBD)</strain>
    </source>
</reference>
<dbReference type="GO" id="GO:0006310">
    <property type="term" value="P:DNA recombination"/>
    <property type="evidence" value="ECO:0007669"/>
    <property type="project" value="UniProtKB-KW"/>
</dbReference>